<gene>
    <name evidence="1" type="ORF">GOAMR_77_00030</name>
</gene>
<name>G7GWP5_9ACTN</name>
<accession>G7GWP5</accession>
<dbReference type="AlphaFoldDB" id="G7GWP5"/>
<evidence type="ECO:0008006" key="3">
    <source>
        <dbReference type="Google" id="ProtNLM"/>
    </source>
</evidence>
<evidence type="ECO:0000313" key="1">
    <source>
        <dbReference type="EMBL" id="GAB08020.1"/>
    </source>
</evidence>
<dbReference type="eggNOG" id="ENOG503381C">
    <property type="taxonomic scope" value="Bacteria"/>
</dbReference>
<protein>
    <recommendedName>
        <fullName evidence="3">Anti-sigma-M factor RsmA</fullName>
    </recommendedName>
</protein>
<sequence>MHAHPNPPELPMPPFPVDLLADLHAGALDDVTAAHVRAHLDDDARDVLAALDRTVADLGAWPVPAATAPDDVLTRSRATLAGLSAQRPGGPRQARRVRGRVLAAAATVTAVAAGGITVAALNTGSGPDRPSNPVALSPAERATLLSALSSPGSEAPGSRIRGFADEARLRGCIRAHGIADSVPIAGSAPVRLRGRDGVVVLVTTGTVGRFTALVVGPDCGPGNPATIAETTIGG</sequence>
<evidence type="ECO:0000313" key="2">
    <source>
        <dbReference type="Proteomes" id="UP000006023"/>
    </source>
</evidence>
<comment type="caution">
    <text evidence="1">The sequence shown here is derived from an EMBL/GenBank/DDBJ whole genome shotgun (WGS) entry which is preliminary data.</text>
</comment>
<reference evidence="1 2" key="1">
    <citation type="submission" date="2011-11" db="EMBL/GenBank/DDBJ databases">
        <title>Whole genome shotgun sequence of Gordonia amarae NBRC 15530.</title>
        <authorList>
            <person name="Takarada H."/>
            <person name="Hosoyama A."/>
            <person name="Tsuchikane K."/>
            <person name="Katsumata H."/>
            <person name="Yamazaki S."/>
            <person name="Fujita N."/>
        </authorList>
    </citation>
    <scope>NUCLEOTIDE SEQUENCE [LARGE SCALE GENOMIC DNA]</scope>
    <source>
        <strain evidence="1 2">NBRC 15530</strain>
    </source>
</reference>
<dbReference type="STRING" id="1075090.GOAMR_77_00030"/>
<dbReference type="Proteomes" id="UP000006023">
    <property type="component" value="Unassembled WGS sequence"/>
</dbReference>
<proteinExistence type="predicted"/>
<keyword evidence="2" id="KW-1185">Reference proteome</keyword>
<organism evidence="1 2">
    <name type="scientific">Gordonia amarae NBRC 15530</name>
    <dbReference type="NCBI Taxonomy" id="1075090"/>
    <lineage>
        <taxon>Bacteria</taxon>
        <taxon>Bacillati</taxon>
        <taxon>Actinomycetota</taxon>
        <taxon>Actinomycetes</taxon>
        <taxon>Mycobacteriales</taxon>
        <taxon>Gordoniaceae</taxon>
        <taxon>Gordonia</taxon>
    </lineage>
</organism>
<dbReference type="EMBL" id="BAED01000077">
    <property type="protein sequence ID" value="GAB08020.1"/>
    <property type="molecule type" value="Genomic_DNA"/>
</dbReference>